<protein>
    <recommendedName>
        <fullName evidence="4">CTLH domain-containing protein</fullName>
    </recommendedName>
</protein>
<dbReference type="InterPro" id="IPR019775">
    <property type="entry name" value="WD40_repeat_CS"/>
</dbReference>
<feature type="repeat" description="WD" evidence="3">
    <location>
        <begin position="301"/>
        <end position="343"/>
    </location>
</feature>
<dbReference type="PROSITE" id="PS50082">
    <property type="entry name" value="WD_REPEATS_2"/>
    <property type="match status" value="2"/>
</dbReference>
<keyword evidence="6" id="KW-1185">Reference proteome</keyword>
<dbReference type="SMART" id="SM00667">
    <property type="entry name" value="LisH"/>
    <property type="match status" value="1"/>
</dbReference>
<dbReference type="PROSITE" id="PS50896">
    <property type="entry name" value="LISH"/>
    <property type="match status" value="1"/>
</dbReference>
<evidence type="ECO:0000259" key="4">
    <source>
        <dbReference type="PROSITE" id="PS50897"/>
    </source>
</evidence>
<dbReference type="Pfam" id="PF21889">
    <property type="entry name" value="TPR1-like_2nd"/>
    <property type="match status" value="1"/>
</dbReference>
<dbReference type="InterPro" id="IPR006595">
    <property type="entry name" value="CTLH_C"/>
</dbReference>
<proteinExistence type="predicted"/>
<evidence type="ECO:0000313" key="6">
    <source>
        <dbReference type="Proteomes" id="UP001154282"/>
    </source>
</evidence>
<dbReference type="Pfam" id="PF17814">
    <property type="entry name" value="LisH_TPL"/>
    <property type="match status" value="1"/>
</dbReference>
<dbReference type="GO" id="GO:0006355">
    <property type="term" value="P:regulation of DNA-templated transcription"/>
    <property type="evidence" value="ECO:0007669"/>
    <property type="project" value="InterPro"/>
</dbReference>
<dbReference type="InterPro" id="IPR006594">
    <property type="entry name" value="LisH"/>
</dbReference>
<feature type="repeat" description="WD" evidence="3">
    <location>
        <begin position="408"/>
        <end position="443"/>
    </location>
</feature>
<organism evidence="5 6">
    <name type="scientific">Linum tenue</name>
    <dbReference type="NCBI Taxonomy" id="586396"/>
    <lineage>
        <taxon>Eukaryota</taxon>
        <taxon>Viridiplantae</taxon>
        <taxon>Streptophyta</taxon>
        <taxon>Embryophyta</taxon>
        <taxon>Tracheophyta</taxon>
        <taxon>Spermatophyta</taxon>
        <taxon>Magnoliopsida</taxon>
        <taxon>eudicotyledons</taxon>
        <taxon>Gunneridae</taxon>
        <taxon>Pentapetalae</taxon>
        <taxon>rosids</taxon>
        <taxon>fabids</taxon>
        <taxon>Malpighiales</taxon>
        <taxon>Linaceae</taxon>
        <taxon>Linum</taxon>
    </lineage>
</organism>
<reference evidence="5" key="1">
    <citation type="submission" date="2022-08" db="EMBL/GenBank/DDBJ databases">
        <authorList>
            <person name="Gutierrez-Valencia J."/>
        </authorList>
    </citation>
    <scope>NUCLEOTIDE SEQUENCE</scope>
</reference>
<keyword evidence="2" id="KW-0677">Repeat</keyword>
<dbReference type="PROSITE" id="PS50897">
    <property type="entry name" value="CTLH"/>
    <property type="match status" value="1"/>
</dbReference>
<accession>A0AAV0J6D1</accession>
<sequence length="606" mass="67564">MTSLSRELVFLILQFLEEEKFKESVHKLEKESGFYFNMKYFDEKVQAGEWDEVEKYLAGFTKVDDNRYSMKIFFEIRKQKYLEALDKQDKAKAVEILVGDLKVFSTFNEELYKEITQLLTLNNFSLNWQHQLCKNPRSNPDIKTLFIDHTCSPTNGPLAPGPVVNLSVAAVAKPAAYTPLGAHGPFPPAAAAATPGALAGWMANASASSSVQAAVVTASSIPVPQNQVSVLKRPRTPTATPGMVEYQGPDHELMKRLRPAQSVEEVCVILITLLLKFCYATYPTSQQQWSLDDLPRTVALVMHQGSNVMSMDFHPSHYSLLLVGSANGEITLWELVVRQRLASKPFKVWDMQSCSLQFQASMVKDTPIAVTRVAWSPDGSFVGVAFSKHLVHLYSLPGPNELRQHLELDAHAGGVNDLAFAHPNKQLCVVTCGDDKIIKVWDLTGKKVFNFEGHEAPVYSICPHHKENIQFIFSTDVDGKIKAWLYDNMGSRVDYDAPGRWCTTMLYSADGSRLFSCGTSKEGESYLVEWNESEGAIRRRYSGFGKKSVAGVAQFDTTQNHFLAVGEDSRIKFWDMDDTSMLTSTEADGGLPVSFLFSWAVSSTSR</sequence>
<evidence type="ECO:0000256" key="3">
    <source>
        <dbReference type="PROSITE-ProRule" id="PRU00221"/>
    </source>
</evidence>
<dbReference type="InterPro" id="IPR001680">
    <property type="entry name" value="WD40_rpt"/>
</dbReference>
<dbReference type="InterPro" id="IPR027728">
    <property type="entry name" value="Topless_fam"/>
</dbReference>
<gene>
    <name evidence="5" type="ORF">LITE_LOCUS12691</name>
</gene>
<dbReference type="EMBL" id="CAMGYJ010000004">
    <property type="protein sequence ID" value="CAI0404935.1"/>
    <property type="molecule type" value="Genomic_DNA"/>
</dbReference>
<evidence type="ECO:0000256" key="2">
    <source>
        <dbReference type="ARBA" id="ARBA00022737"/>
    </source>
</evidence>
<name>A0AAV0J6D1_9ROSI</name>
<comment type="caution">
    <text evidence="5">The sequence shown here is derived from an EMBL/GenBank/DDBJ whole genome shotgun (WGS) entry which is preliminary data.</text>
</comment>
<dbReference type="SMART" id="SM00320">
    <property type="entry name" value="WD40"/>
    <property type="match status" value="6"/>
</dbReference>
<dbReference type="Pfam" id="PF00400">
    <property type="entry name" value="WD40"/>
    <property type="match status" value="3"/>
</dbReference>
<dbReference type="SMART" id="SM00668">
    <property type="entry name" value="CTLH"/>
    <property type="match status" value="1"/>
</dbReference>
<dbReference type="PANTHER" id="PTHR44083">
    <property type="entry name" value="TOPLESS-RELATED PROTEIN 1-RELATED"/>
    <property type="match status" value="1"/>
</dbReference>
<dbReference type="InterPro" id="IPR054532">
    <property type="entry name" value="TPL_SMU1_LisH-like"/>
</dbReference>
<dbReference type="Gene3D" id="2.130.10.10">
    <property type="entry name" value="YVTN repeat-like/Quinoprotein amine dehydrogenase"/>
    <property type="match status" value="2"/>
</dbReference>
<dbReference type="InterPro" id="IPR036322">
    <property type="entry name" value="WD40_repeat_dom_sf"/>
</dbReference>
<dbReference type="Proteomes" id="UP001154282">
    <property type="component" value="Unassembled WGS sequence"/>
</dbReference>
<dbReference type="PROSITE" id="PS00678">
    <property type="entry name" value="WD_REPEATS_1"/>
    <property type="match status" value="1"/>
</dbReference>
<keyword evidence="1 3" id="KW-0853">WD repeat</keyword>
<dbReference type="SUPFAM" id="SSF50978">
    <property type="entry name" value="WD40 repeat-like"/>
    <property type="match status" value="1"/>
</dbReference>
<dbReference type="AlphaFoldDB" id="A0AAV0J6D1"/>
<dbReference type="InterPro" id="IPR015943">
    <property type="entry name" value="WD40/YVTN_repeat-like_dom_sf"/>
</dbReference>
<dbReference type="PANTHER" id="PTHR44083:SF2">
    <property type="entry name" value="TOPLESS-RELATED PROTEIN 3"/>
    <property type="match status" value="1"/>
</dbReference>
<evidence type="ECO:0000313" key="5">
    <source>
        <dbReference type="EMBL" id="CAI0404935.1"/>
    </source>
</evidence>
<dbReference type="InterPro" id="IPR054080">
    <property type="entry name" value="TPR1-like_2nd"/>
</dbReference>
<evidence type="ECO:0000256" key="1">
    <source>
        <dbReference type="ARBA" id="ARBA00022574"/>
    </source>
</evidence>
<feature type="domain" description="CTLH" evidence="4">
    <location>
        <begin position="34"/>
        <end position="92"/>
    </location>
</feature>